<protein>
    <submittedName>
        <fullName evidence="1">Uncharacterized protein</fullName>
    </submittedName>
</protein>
<accession>A0A284QTL2</accession>
<proteinExistence type="predicted"/>
<evidence type="ECO:0000313" key="1">
    <source>
        <dbReference type="EMBL" id="SJK99822.1"/>
    </source>
</evidence>
<sequence>MGWWTTLLEVAHSSSCVLNLKHEDRLYVLGWVELALGTTYDRRVQKGGGSCLVRKQHDGGEVSILSSYPLYLPPLNISEIVTTGELFGPPDGRLMSLSSSRTCSSWHYMWPFSPPTPTPHIASLVKPIFLRNDIELWRSSHDKV</sequence>
<dbReference type="AlphaFoldDB" id="A0A284QTL2"/>
<evidence type="ECO:0000313" key="2">
    <source>
        <dbReference type="Proteomes" id="UP000219338"/>
    </source>
</evidence>
<reference evidence="2" key="1">
    <citation type="journal article" date="2017" name="Nat. Ecol. Evol.">
        <title>Genome expansion and lineage-specific genetic innovations in the forest pathogenic fungi Armillaria.</title>
        <authorList>
            <person name="Sipos G."/>
            <person name="Prasanna A.N."/>
            <person name="Walter M.C."/>
            <person name="O'Connor E."/>
            <person name="Balint B."/>
            <person name="Krizsan K."/>
            <person name="Kiss B."/>
            <person name="Hess J."/>
            <person name="Varga T."/>
            <person name="Slot J."/>
            <person name="Riley R."/>
            <person name="Boka B."/>
            <person name="Rigling D."/>
            <person name="Barry K."/>
            <person name="Lee J."/>
            <person name="Mihaltcheva S."/>
            <person name="LaButti K."/>
            <person name="Lipzen A."/>
            <person name="Waldron R."/>
            <person name="Moloney N.M."/>
            <person name="Sperisen C."/>
            <person name="Kredics L."/>
            <person name="Vagvoelgyi C."/>
            <person name="Patrignani A."/>
            <person name="Fitzpatrick D."/>
            <person name="Nagy I."/>
            <person name="Doyle S."/>
            <person name="Anderson J.B."/>
            <person name="Grigoriev I.V."/>
            <person name="Gueldener U."/>
            <person name="Muensterkoetter M."/>
            <person name="Nagy L.G."/>
        </authorList>
    </citation>
    <scope>NUCLEOTIDE SEQUENCE [LARGE SCALE GENOMIC DNA]</scope>
    <source>
        <strain evidence="2">C18/9</strain>
    </source>
</reference>
<name>A0A284QTL2_ARMOS</name>
<keyword evidence="2" id="KW-1185">Reference proteome</keyword>
<organism evidence="1 2">
    <name type="scientific">Armillaria ostoyae</name>
    <name type="common">Armillaria root rot fungus</name>
    <dbReference type="NCBI Taxonomy" id="47428"/>
    <lineage>
        <taxon>Eukaryota</taxon>
        <taxon>Fungi</taxon>
        <taxon>Dikarya</taxon>
        <taxon>Basidiomycota</taxon>
        <taxon>Agaricomycotina</taxon>
        <taxon>Agaricomycetes</taxon>
        <taxon>Agaricomycetidae</taxon>
        <taxon>Agaricales</taxon>
        <taxon>Marasmiineae</taxon>
        <taxon>Physalacriaceae</taxon>
        <taxon>Armillaria</taxon>
    </lineage>
</organism>
<dbReference type="EMBL" id="FUEG01000002">
    <property type="protein sequence ID" value="SJK99822.1"/>
    <property type="molecule type" value="Genomic_DNA"/>
</dbReference>
<gene>
    <name evidence="1" type="ORF">ARMOST_03133</name>
</gene>
<dbReference type="Proteomes" id="UP000219338">
    <property type="component" value="Unassembled WGS sequence"/>
</dbReference>